<reference evidence="1" key="1">
    <citation type="journal article" date="2021" name="Proc. Natl. Acad. Sci. U.S.A.">
        <title>A Catalog of Tens of Thousands of Viruses from Human Metagenomes Reveals Hidden Associations with Chronic Diseases.</title>
        <authorList>
            <person name="Tisza M.J."/>
            <person name="Buck C.B."/>
        </authorList>
    </citation>
    <scope>NUCLEOTIDE SEQUENCE</scope>
    <source>
        <strain evidence="1">CtwJH20</strain>
    </source>
</reference>
<protein>
    <submittedName>
        <fullName evidence="1">Uncharacterized protein</fullName>
    </submittedName>
</protein>
<sequence length="97" mass="9777">MNQMPPIFLMVISGLLLGAINQIVSAHDGGHAVRTPGPELLDTVEHKDAEVLAVCGGHGLGRALGDGLEDAAIMIAGAAGHVGLANLELGGGHRLSL</sequence>
<name>A0A8S5TBF9_9CAUD</name>
<organism evidence="1">
    <name type="scientific">Podoviridae sp. ctwJH20</name>
    <dbReference type="NCBI Taxonomy" id="2827753"/>
    <lineage>
        <taxon>Viruses</taxon>
        <taxon>Duplodnaviria</taxon>
        <taxon>Heunggongvirae</taxon>
        <taxon>Uroviricota</taxon>
        <taxon>Caudoviricetes</taxon>
    </lineage>
</organism>
<dbReference type="EMBL" id="BK032792">
    <property type="protein sequence ID" value="DAF60653.1"/>
    <property type="molecule type" value="Genomic_DNA"/>
</dbReference>
<accession>A0A8S5TBF9</accession>
<evidence type="ECO:0000313" key="1">
    <source>
        <dbReference type="EMBL" id="DAF60653.1"/>
    </source>
</evidence>
<proteinExistence type="predicted"/>